<evidence type="ECO:0000256" key="2">
    <source>
        <dbReference type="ARBA" id="ARBA00023239"/>
    </source>
</evidence>
<comment type="pathway">
    <text evidence="3">Amino-acid biosynthesis; L-leucine biosynthesis; L-leucine from 3-methyl-2-oxobutanoate: step 2/4.</text>
</comment>
<keyword evidence="6" id="KW-1185">Reference proteome</keyword>
<dbReference type="UniPathway" id="UPA00048">
    <property type="reaction ID" value="UER00071"/>
</dbReference>
<dbReference type="Gene3D" id="3.20.19.10">
    <property type="entry name" value="Aconitase, domain 4"/>
    <property type="match status" value="1"/>
</dbReference>
<evidence type="ECO:0000259" key="4">
    <source>
        <dbReference type="Pfam" id="PF00694"/>
    </source>
</evidence>
<dbReference type="Proteomes" id="UP000236584">
    <property type="component" value="Chromosome"/>
</dbReference>
<dbReference type="RefSeq" id="WP_103424492.1">
    <property type="nucleotide sequence ID" value="NZ_CP026309.1"/>
</dbReference>
<evidence type="ECO:0000313" key="5">
    <source>
        <dbReference type="EMBL" id="AUV80805.1"/>
    </source>
</evidence>
<proteinExistence type="inferred from homology"/>
<comment type="catalytic activity">
    <reaction evidence="3">
        <text>(2R,3S)-3-isopropylmalate = (2S)-2-isopropylmalate</text>
        <dbReference type="Rhea" id="RHEA:32287"/>
        <dbReference type="ChEBI" id="CHEBI:1178"/>
        <dbReference type="ChEBI" id="CHEBI:35121"/>
        <dbReference type="EC" id="4.2.1.33"/>
    </reaction>
</comment>
<keyword evidence="3" id="KW-0028">Amino-acid biosynthesis</keyword>
<dbReference type="EMBL" id="CP026309">
    <property type="protein sequence ID" value="AUV80805.1"/>
    <property type="molecule type" value="Genomic_DNA"/>
</dbReference>
<keyword evidence="3" id="KW-0100">Branched-chain amino acid biosynthesis</keyword>
<keyword evidence="3" id="KW-0432">Leucine biosynthesis</keyword>
<feature type="domain" description="Aconitase A/isopropylmalate dehydratase small subunit swivel" evidence="4">
    <location>
        <begin position="53"/>
        <end position="99"/>
    </location>
</feature>
<dbReference type="GO" id="GO:0009098">
    <property type="term" value="P:L-leucine biosynthetic process"/>
    <property type="evidence" value="ECO:0007669"/>
    <property type="project" value="UniProtKB-UniRule"/>
</dbReference>
<dbReference type="HAMAP" id="MF_01032">
    <property type="entry name" value="LeuD_type2"/>
    <property type="match status" value="1"/>
</dbReference>
<organism evidence="5 6">
    <name type="scientific">Salinigranum rubrum</name>
    <dbReference type="NCBI Taxonomy" id="755307"/>
    <lineage>
        <taxon>Archaea</taxon>
        <taxon>Methanobacteriati</taxon>
        <taxon>Methanobacteriota</taxon>
        <taxon>Stenosarchaea group</taxon>
        <taxon>Halobacteria</taxon>
        <taxon>Halobacteriales</taxon>
        <taxon>Haloferacaceae</taxon>
        <taxon>Salinigranum</taxon>
    </lineage>
</organism>
<comment type="function">
    <text evidence="3">Catalyzes the isomerization between 2-isopropylmalate and 3-isopropylmalate, via the formation of 2-isopropylmaleate.</text>
</comment>
<comment type="subunit">
    <text evidence="3">Heterodimer of LeuC and LeuD.</text>
</comment>
<dbReference type="KEGG" id="srub:C2R22_03315"/>
<evidence type="ECO:0000313" key="6">
    <source>
        <dbReference type="Proteomes" id="UP000236584"/>
    </source>
</evidence>
<dbReference type="InterPro" id="IPR015928">
    <property type="entry name" value="Aconitase/3IPM_dehydase_swvl"/>
</dbReference>
<dbReference type="EC" id="4.2.1.33" evidence="3"/>
<dbReference type="AlphaFoldDB" id="A0A2I8VFW1"/>
<dbReference type="Pfam" id="PF00694">
    <property type="entry name" value="Aconitase_C"/>
    <property type="match status" value="1"/>
</dbReference>
<evidence type="ECO:0000256" key="3">
    <source>
        <dbReference type="HAMAP-Rule" id="MF_01032"/>
    </source>
</evidence>
<dbReference type="InterPro" id="IPR011827">
    <property type="entry name" value="LeuD_type2/HacB/DmdB"/>
</dbReference>
<dbReference type="NCBIfam" id="TIGR02087">
    <property type="entry name" value="LEUD_arch"/>
    <property type="match status" value="1"/>
</dbReference>
<protein>
    <recommendedName>
        <fullName evidence="3">3-isopropylmalate dehydratase small subunit</fullName>
        <ecNumber evidence="3">4.2.1.33</ecNumber>
    </recommendedName>
    <alternativeName>
        <fullName evidence="3">Alpha-IPM isomerase</fullName>
        <shortName evidence="3">IPMI</shortName>
    </alternativeName>
    <alternativeName>
        <fullName evidence="3">Isopropylmalate isomerase</fullName>
    </alternativeName>
</protein>
<dbReference type="GO" id="GO:0003861">
    <property type="term" value="F:3-isopropylmalate dehydratase activity"/>
    <property type="evidence" value="ECO:0007669"/>
    <property type="project" value="UniProtKB-UniRule"/>
</dbReference>
<dbReference type="SUPFAM" id="SSF52016">
    <property type="entry name" value="LeuD/IlvD-like"/>
    <property type="match status" value="1"/>
</dbReference>
<comment type="similarity">
    <text evidence="1 3">Belongs to the LeuD family. LeuD type 2 subfamily.</text>
</comment>
<dbReference type="GeneID" id="35591086"/>
<accession>A0A2I8VFW1</accession>
<dbReference type="OrthoDB" id="6505at2157"/>
<keyword evidence="2 3" id="KW-0456">Lyase</keyword>
<evidence type="ECO:0000256" key="1">
    <source>
        <dbReference type="ARBA" id="ARBA00009869"/>
    </source>
</evidence>
<dbReference type="InterPro" id="IPR050075">
    <property type="entry name" value="LeuD"/>
</dbReference>
<name>A0A2I8VFW1_9EURY</name>
<sequence length="167" mass="17573">MAFEGTAHTFGDDVNTDYITPSDYFGLPYEEIATHLFEPIDPDFSARFEPGDVVVAGENFGSGSSRETAPKALAVAGVSVVVAESFARLFYRNGIAIGLPVVTCPGVTDAVSQGDTVSVDLGGQTLTNLTTGETLSTEPMPAEIRSIFDAGGLLAHYEQHPDGLTLD</sequence>
<gene>
    <name evidence="3" type="primary">leuD</name>
    <name evidence="5" type="ORF">C2R22_03315</name>
</gene>
<reference evidence="5 6" key="1">
    <citation type="submission" date="2018-01" db="EMBL/GenBank/DDBJ databases">
        <title>Complete genome sequence of Salinigranum rubrum GX10T, an extremely halophilic archaeon isolated from a marine solar saltern.</title>
        <authorList>
            <person name="Han S."/>
        </authorList>
    </citation>
    <scope>NUCLEOTIDE SEQUENCE [LARGE SCALE GENOMIC DNA]</scope>
    <source>
        <strain evidence="5 6">GX10</strain>
    </source>
</reference>
<dbReference type="PANTHER" id="PTHR43345:SF2">
    <property type="entry name" value="3-ISOPROPYLMALATE DEHYDRATASE SMALL SUBUNIT 1"/>
    <property type="match status" value="1"/>
</dbReference>
<dbReference type="InterPro" id="IPR000573">
    <property type="entry name" value="AconitaseA/IPMdHydase_ssu_swvl"/>
</dbReference>
<dbReference type="PANTHER" id="PTHR43345">
    <property type="entry name" value="3-ISOPROPYLMALATE DEHYDRATASE SMALL SUBUNIT 2-RELATED-RELATED"/>
    <property type="match status" value="1"/>
</dbReference>